<dbReference type="AlphaFoldDB" id="A0A9J6FSH0"/>
<dbReference type="OrthoDB" id="10583371at2759"/>
<proteinExistence type="predicted"/>
<keyword evidence="2" id="KW-1185">Reference proteome</keyword>
<evidence type="ECO:0000313" key="1">
    <source>
        <dbReference type="EMBL" id="KAH9366101.1"/>
    </source>
</evidence>
<reference evidence="1 2" key="1">
    <citation type="journal article" date="2020" name="Cell">
        <title>Large-Scale Comparative Analyses of Tick Genomes Elucidate Their Genetic Diversity and Vector Capacities.</title>
        <authorList>
            <consortium name="Tick Genome and Microbiome Consortium (TIGMIC)"/>
            <person name="Jia N."/>
            <person name="Wang J."/>
            <person name="Shi W."/>
            <person name="Du L."/>
            <person name="Sun Y."/>
            <person name="Zhan W."/>
            <person name="Jiang J.F."/>
            <person name="Wang Q."/>
            <person name="Zhang B."/>
            <person name="Ji P."/>
            <person name="Bell-Sakyi L."/>
            <person name="Cui X.M."/>
            <person name="Yuan T.T."/>
            <person name="Jiang B.G."/>
            <person name="Yang W.F."/>
            <person name="Lam T.T."/>
            <person name="Chang Q.C."/>
            <person name="Ding S.J."/>
            <person name="Wang X.J."/>
            <person name="Zhu J.G."/>
            <person name="Ruan X.D."/>
            <person name="Zhao L."/>
            <person name="Wei J.T."/>
            <person name="Ye R.Z."/>
            <person name="Que T.C."/>
            <person name="Du C.H."/>
            <person name="Zhou Y.H."/>
            <person name="Cheng J.X."/>
            <person name="Dai P.F."/>
            <person name="Guo W.B."/>
            <person name="Han X.H."/>
            <person name="Huang E.J."/>
            <person name="Li L.F."/>
            <person name="Wei W."/>
            <person name="Gao Y.C."/>
            <person name="Liu J.Z."/>
            <person name="Shao H.Z."/>
            <person name="Wang X."/>
            <person name="Wang C.C."/>
            <person name="Yang T.C."/>
            <person name="Huo Q.B."/>
            <person name="Li W."/>
            <person name="Chen H.Y."/>
            <person name="Chen S.E."/>
            <person name="Zhou L.G."/>
            <person name="Ni X.B."/>
            <person name="Tian J.H."/>
            <person name="Sheng Y."/>
            <person name="Liu T."/>
            <person name="Pan Y.S."/>
            <person name="Xia L.Y."/>
            <person name="Li J."/>
            <person name="Zhao F."/>
            <person name="Cao W.C."/>
        </authorList>
    </citation>
    <scope>NUCLEOTIDE SEQUENCE [LARGE SCALE GENOMIC DNA]</scope>
    <source>
        <strain evidence="1">HaeL-2018</strain>
    </source>
</reference>
<dbReference type="EMBL" id="JABSTR010000004">
    <property type="protein sequence ID" value="KAH9366101.1"/>
    <property type="molecule type" value="Genomic_DNA"/>
</dbReference>
<dbReference type="VEuPathDB" id="VectorBase:HLOH_051545"/>
<protein>
    <submittedName>
        <fullName evidence="1">Uncharacterized protein</fullName>
    </submittedName>
</protein>
<organism evidence="1 2">
    <name type="scientific">Haemaphysalis longicornis</name>
    <name type="common">Bush tick</name>
    <dbReference type="NCBI Taxonomy" id="44386"/>
    <lineage>
        <taxon>Eukaryota</taxon>
        <taxon>Metazoa</taxon>
        <taxon>Ecdysozoa</taxon>
        <taxon>Arthropoda</taxon>
        <taxon>Chelicerata</taxon>
        <taxon>Arachnida</taxon>
        <taxon>Acari</taxon>
        <taxon>Parasitiformes</taxon>
        <taxon>Ixodida</taxon>
        <taxon>Ixodoidea</taxon>
        <taxon>Ixodidae</taxon>
        <taxon>Haemaphysalinae</taxon>
        <taxon>Haemaphysalis</taxon>
    </lineage>
</organism>
<dbReference type="OMA" id="HYIVETE"/>
<dbReference type="Proteomes" id="UP000821853">
    <property type="component" value="Chromosome 2"/>
</dbReference>
<comment type="caution">
    <text evidence="1">The sequence shown here is derived from an EMBL/GenBank/DDBJ whole genome shotgun (WGS) entry which is preliminary data.</text>
</comment>
<gene>
    <name evidence="1" type="ORF">HPB48_006492</name>
</gene>
<name>A0A9J6FSH0_HAELO</name>
<sequence length="117" mass="13326">MLLQDAQLGLTLYPDPTYATRLGNSVMRGTTPDLTFPQNATEATWTNSYKNLGSDHYIVETEIVAGHPRIQRGRKLRITDWDTFRLLRSAVPDPTSNPIKDIKEWVTKLQQLTNLID</sequence>
<evidence type="ECO:0000313" key="2">
    <source>
        <dbReference type="Proteomes" id="UP000821853"/>
    </source>
</evidence>
<accession>A0A9J6FSH0</accession>